<comment type="caution">
    <text evidence="1">The sequence shown here is derived from an EMBL/GenBank/DDBJ whole genome shotgun (WGS) entry which is preliminary data.</text>
</comment>
<gene>
    <name evidence="1" type="ORF">PC129_g25079</name>
</gene>
<proteinExistence type="predicted"/>
<organism evidence="1 2">
    <name type="scientific">Phytophthora cactorum</name>
    <dbReference type="NCBI Taxonomy" id="29920"/>
    <lineage>
        <taxon>Eukaryota</taxon>
        <taxon>Sar</taxon>
        <taxon>Stramenopiles</taxon>
        <taxon>Oomycota</taxon>
        <taxon>Peronosporomycetes</taxon>
        <taxon>Peronosporales</taxon>
        <taxon>Peronosporaceae</taxon>
        <taxon>Phytophthora</taxon>
    </lineage>
</organism>
<accession>A0A8T1GQD5</accession>
<sequence>MLAVVRLRRSFRHGATAASPWQTALAAVLGCQAERGEWERRNQVTDGWETRTRLG</sequence>
<dbReference type="Proteomes" id="UP000760860">
    <property type="component" value="Unassembled WGS sequence"/>
</dbReference>
<reference evidence="1" key="1">
    <citation type="submission" date="2018-05" db="EMBL/GenBank/DDBJ databases">
        <title>Effector identification in a new, highly contiguous assembly of the strawberry crown rot pathogen Phytophthora cactorum.</title>
        <authorList>
            <person name="Armitage A.D."/>
            <person name="Nellist C.F."/>
            <person name="Bates H."/>
            <person name="Vickerstaff R.J."/>
            <person name="Harrison R.J."/>
        </authorList>
    </citation>
    <scope>NUCLEOTIDE SEQUENCE</scope>
    <source>
        <strain evidence="1">P421</strain>
    </source>
</reference>
<evidence type="ECO:0000313" key="1">
    <source>
        <dbReference type="EMBL" id="KAG3191627.1"/>
    </source>
</evidence>
<evidence type="ECO:0000313" key="2">
    <source>
        <dbReference type="Proteomes" id="UP000760860"/>
    </source>
</evidence>
<protein>
    <submittedName>
        <fullName evidence="1">Uncharacterized protein</fullName>
    </submittedName>
</protein>
<name>A0A8T1GQD5_9STRA</name>
<dbReference type="EMBL" id="RCMV01004920">
    <property type="protein sequence ID" value="KAG3191627.1"/>
    <property type="molecule type" value="Genomic_DNA"/>
</dbReference>
<dbReference type="PROSITE" id="PS51257">
    <property type="entry name" value="PROKAR_LIPOPROTEIN"/>
    <property type="match status" value="1"/>
</dbReference>
<dbReference type="AlphaFoldDB" id="A0A8T1GQD5"/>